<dbReference type="Pfam" id="PF11326">
    <property type="entry name" value="PANTS-like"/>
    <property type="match status" value="1"/>
</dbReference>
<dbReference type="Proteomes" id="UP001176521">
    <property type="component" value="Unassembled WGS sequence"/>
</dbReference>
<keyword evidence="3" id="KW-1185">Reference proteome</keyword>
<dbReference type="PANTHER" id="PTHR28052:SF1">
    <property type="entry name" value="UPF0545 PROTEIN C22ORF39"/>
    <property type="match status" value="1"/>
</dbReference>
<dbReference type="EMBL" id="JAPDMQ010000363">
    <property type="protein sequence ID" value="KAK0526207.1"/>
    <property type="molecule type" value="Genomic_DNA"/>
</dbReference>
<protein>
    <submittedName>
        <fullName evidence="2">Uncharacterized protein</fullName>
    </submittedName>
</protein>
<proteinExistence type="predicted"/>
<gene>
    <name evidence="2" type="ORF">OC842_005261</name>
</gene>
<comment type="caution">
    <text evidence="2">The sequence shown here is derived from an EMBL/GenBank/DDBJ whole genome shotgun (WGS) entry which is preliminary data.</text>
</comment>
<feature type="region of interest" description="Disordered" evidence="1">
    <location>
        <begin position="131"/>
        <end position="156"/>
    </location>
</feature>
<evidence type="ECO:0000256" key="1">
    <source>
        <dbReference type="SAM" id="MobiDB-lite"/>
    </source>
</evidence>
<dbReference type="AlphaFoldDB" id="A0AAN6G872"/>
<organism evidence="2 3">
    <name type="scientific">Tilletia horrida</name>
    <dbReference type="NCBI Taxonomy" id="155126"/>
    <lineage>
        <taxon>Eukaryota</taxon>
        <taxon>Fungi</taxon>
        <taxon>Dikarya</taxon>
        <taxon>Basidiomycota</taxon>
        <taxon>Ustilaginomycotina</taxon>
        <taxon>Exobasidiomycetes</taxon>
        <taxon>Tilletiales</taxon>
        <taxon>Tilletiaceae</taxon>
        <taxon>Tilletia</taxon>
    </lineage>
</organism>
<dbReference type="PANTHER" id="PTHR28052">
    <property type="entry name" value="UPF0545 PROTEIN C22ORF39"/>
    <property type="match status" value="1"/>
</dbReference>
<sequence length="156" mass="17957">MSASTREEAVRQRDETRAQREMFERLVKQELVIQAAAMSKDEMPSCTKLFDRCLSCFALFPQLNAIYRHGSFSACEDKVDDWKACLTLRGLDPDEKYKAWIQRRAEIAAHKRMSKQSTEDIWSFRLTPDGTYVDPEHENEVFPNPDPNPSNAPTLG</sequence>
<evidence type="ECO:0000313" key="2">
    <source>
        <dbReference type="EMBL" id="KAK0526207.1"/>
    </source>
</evidence>
<accession>A0AAN6G872</accession>
<evidence type="ECO:0000313" key="3">
    <source>
        <dbReference type="Proteomes" id="UP001176521"/>
    </source>
</evidence>
<name>A0AAN6G872_9BASI</name>
<dbReference type="InterPro" id="IPR021475">
    <property type="entry name" value="Pants/Emi1-like"/>
</dbReference>
<reference evidence="2" key="1">
    <citation type="journal article" date="2023" name="PhytoFront">
        <title>Draft Genome Resources of Seven Strains of Tilletia horrida, Causal Agent of Kernel Smut of Rice.</title>
        <authorList>
            <person name="Khanal S."/>
            <person name="Antony Babu S."/>
            <person name="Zhou X.G."/>
        </authorList>
    </citation>
    <scope>NUCLEOTIDE SEQUENCE</scope>
    <source>
        <strain evidence="2">TX3</strain>
    </source>
</reference>